<keyword evidence="4" id="KW-0804">Transcription</keyword>
<keyword evidence="2" id="KW-0805">Transcription regulation</keyword>
<organism evidence="8 9">
    <name type="scientific">Dethiosulfovibrio marinus</name>
    <dbReference type="NCBI Taxonomy" id="133532"/>
    <lineage>
        <taxon>Bacteria</taxon>
        <taxon>Thermotogati</taxon>
        <taxon>Synergistota</taxon>
        <taxon>Synergistia</taxon>
        <taxon>Synergistales</taxon>
        <taxon>Dethiosulfovibrionaceae</taxon>
        <taxon>Dethiosulfovibrio</taxon>
    </lineage>
</organism>
<evidence type="ECO:0000259" key="6">
    <source>
        <dbReference type="PROSITE" id="PS50043"/>
    </source>
</evidence>
<dbReference type="InterPro" id="IPR000792">
    <property type="entry name" value="Tscrpt_reg_LuxR_C"/>
</dbReference>
<evidence type="ECO:0000259" key="7">
    <source>
        <dbReference type="PROSITE" id="PS50110"/>
    </source>
</evidence>
<dbReference type="SMART" id="SM00421">
    <property type="entry name" value="HTH_LUXR"/>
    <property type="match status" value="1"/>
</dbReference>
<dbReference type="EMBL" id="JAKGUD010000015">
    <property type="protein sequence ID" value="MCF4143444.1"/>
    <property type="molecule type" value="Genomic_DNA"/>
</dbReference>
<dbReference type="InterPro" id="IPR058245">
    <property type="entry name" value="NreC/VraR/RcsB-like_REC"/>
</dbReference>
<dbReference type="PROSITE" id="PS00622">
    <property type="entry name" value="HTH_LUXR_1"/>
    <property type="match status" value="1"/>
</dbReference>
<proteinExistence type="predicted"/>
<dbReference type="Gene3D" id="3.40.50.2300">
    <property type="match status" value="1"/>
</dbReference>
<evidence type="ECO:0000256" key="3">
    <source>
        <dbReference type="ARBA" id="ARBA00023125"/>
    </source>
</evidence>
<dbReference type="PANTHER" id="PTHR43214">
    <property type="entry name" value="TWO-COMPONENT RESPONSE REGULATOR"/>
    <property type="match status" value="1"/>
</dbReference>
<accession>A0ABS9EQG6</accession>
<evidence type="ECO:0000256" key="5">
    <source>
        <dbReference type="PROSITE-ProRule" id="PRU00169"/>
    </source>
</evidence>
<dbReference type="SUPFAM" id="SSF46894">
    <property type="entry name" value="C-terminal effector domain of the bipartite response regulators"/>
    <property type="match status" value="1"/>
</dbReference>
<evidence type="ECO:0000313" key="8">
    <source>
        <dbReference type="EMBL" id="MCF4143444.1"/>
    </source>
</evidence>
<reference evidence="8 9" key="1">
    <citation type="submission" date="2022-01" db="EMBL/GenBank/DDBJ databases">
        <title>Dethiosulfovibrio faecalis sp. nov., a novel proteolytic, non-sulfur-reducing bacterium isolated from a marine aquaculture solid waste bioreactor.</title>
        <authorList>
            <person name="Grabowski S."/>
            <person name="Apolinario E."/>
            <person name="Schneider N."/>
            <person name="Marshall C.W."/>
            <person name="Sowers K.R."/>
        </authorList>
    </citation>
    <scope>NUCLEOTIDE SEQUENCE [LARGE SCALE GENOMIC DNA]</scope>
    <source>
        <strain evidence="8 9">DSM 12537</strain>
    </source>
</reference>
<comment type="caution">
    <text evidence="8">The sequence shown here is derived from an EMBL/GenBank/DDBJ whole genome shotgun (WGS) entry which is preliminary data.</text>
</comment>
<dbReference type="SUPFAM" id="SSF52172">
    <property type="entry name" value="CheY-like"/>
    <property type="match status" value="1"/>
</dbReference>
<dbReference type="SMART" id="SM00448">
    <property type="entry name" value="REC"/>
    <property type="match status" value="1"/>
</dbReference>
<protein>
    <submittedName>
        <fullName evidence="8">Response regulator transcription factor</fullName>
    </submittedName>
</protein>
<dbReference type="PROSITE" id="PS50110">
    <property type="entry name" value="RESPONSE_REGULATORY"/>
    <property type="match status" value="1"/>
</dbReference>
<dbReference type="Proteomes" id="UP001200430">
    <property type="component" value="Unassembled WGS sequence"/>
</dbReference>
<evidence type="ECO:0000313" key="9">
    <source>
        <dbReference type="Proteomes" id="UP001200430"/>
    </source>
</evidence>
<dbReference type="PROSITE" id="PS50043">
    <property type="entry name" value="HTH_LUXR_2"/>
    <property type="match status" value="1"/>
</dbReference>
<dbReference type="PANTHER" id="PTHR43214:SF41">
    <property type="entry name" value="NITRATE_NITRITE RESPONSE REGULATOR PROTEIN NARP"/>
    <property type="match status" value="1"/>
</dbReference>
<keyword evidence="1 5" id="KW-0597">Phosphoprotein</keyword>
<evidence type="ECO:0000256" key="4">
    <source>
        <dbReference type="ARBA" id="ARBA00023163"/>
    </source>
</evidence>
<feature type="domain" description="HTH luxR-type" evidence="6">
    <location>
        <begin position="143"/>
        <end position="208"/>
    </location>
</feature>
<evidence type="ECO:0000256" key="1">
    <source>
        <dbReference type="ARBA" id="ARBA00022553"/>
    </source>
</evidence>
<dbReference type="InterPro" id="IPR016032">
    <property type="entry name" value="Sig_transdc_resp-reg_C-effctor"/>
</dbReference>
<keyword evidence="9" id="KW-1185">Reference proteome</keyword>
<dbReference type="CDD" id="cd17535">
    <property type="entry name" value="REC_NarL-like"/>
    <property type="match status" value="1"/>
</dbReference>
<dbReference type="InterPro" id="IPR039420">
    <property type="entry name" value="WalR-like"/>
</dbReference>
<evidence type="ECO:0000256" key="2">
    <source>
        <dbReference type="ARBA" id="ARBA00023015"/>
    </source>
</evidence>
<dbReference type="Pfam" id="PF00196">
    <property type="entry name" value="GerE"/>
    <property type="match status" value="1"/>
</dbReference>
<dbReference type="RefSeq" id="WP_236100143.1">
    <property type="nucleotide sequence ID" value="NZ_JAKGUD010000015.1"/>
</dbReference>
<dbReference type="Pfam" id="PF00072">
    <property type="entry name" value="Response_reg"/>
    <property type="match status" value="1"/>
</dbReference>
<dbReference type="InterPro" id="IPR011006">
    <property type="entry name" value="CheY-like_superfamily"/>
</dbReference>
<sequence length="214" mass="23815">MTIKILLADDHKILREGVKVLLNRQEDMEVVAEAGNGEEALSIAGEIRPDVTVMDVMMPQMDGIEATRRIVEDGSSRVVALSMYADRSFVSEMLKVGALGFLLKDCASTELVEAVRKVMDGEIYLGPSISHIVAKLYVSSLHDPDEIEPLTPREKEILILLAEGNTNREVAERLHLSIKTVGTHRQHIMNKLKLENLADLVKYAIRNGMISINR</sequence>
<feature type="domain" description="Response regulatory" evidence="7">
    <location>
        <begin position="4"/>
        <end position="119"/>
    </location>
</feature>
<name>A0ABS9EQG6_9BACT</name>
<keyword evidence="3" id="KW-0238">DNA-binding</keyword>
<dbReference type="PRINTS" id="PR00038">
    <property type="entry name" value="HTHLUXR"/>
</dbReference>
<dbReference type="CDD" id="cd06170">
    <property type="entry name" value="LuxR_C_like"/>
    <property type="match status" value="1"/>
</dbReference>
<feature type="modified residue" description="4-aspartylphosphate" evidence="5">
    <location>
        <position position="55"/>
    </location>
</feature>
<gene>
    <name evidence="8" type="ORF">L2W38_11535</name>
</gene>
<dbReference type="InterPro" id="IPR001789">
    <property type="entry name" value="Sig_transdc_resp-reg_receiver"/>
</dbReference>